<evidence type="ECO:0000313" key="1">
    <source>
        <dbReference type="EMBL" id="VFU23107.1"/>
    </source>
</evidence>
<dbReference type="EMBL" id="CAADRP010000113">
    <property type="protein sequence ID" value="VFU23107.1"/>
    <property type="molecule type" value="Genomic_DNA"/>
</dbReference>
<gene>
    <name evidence="1" type="ORF">SVIM_LOCUS31036</name>
</gene>
<reference evidence="1" key="1">
    <citation type="submission" date="2019-03" db="EMBL/GenBank/DDBJ databases">
        <authorList>
            <person name="Mank J."/>
            <person name="Almeida P."/>
        </authorList>
    </citation>
    <scope>NUCLEOTIDE SEQUENCE</scope>
    <source>
        <strain evidence="1">78183</strain>
    </source>
</reference>
<sequence>MFYTLGLKLGLQIQKYLGWAILTTHFLSAEGSFVLALTIDRNIWRLVAVLLIQGNVSIIELSPYDILSRSPPNLQGSYSF</sequence>
<name>A0A6N2KIP9_SALVM</name>
<dbReference type="AlphaFoldDB" id="A0A6N2KIP9"/>
<protein>
    <submittedName>
        <fullName evidence="1">Uncharacterized protein</fullName>
    </submittedName>
</protein>
<organism evidence="1">
    <name type="scientific">Salix viminalis</name>
    <name type="common">Common osier</name>
    <name type="synonym">Basket willow</name>
    <dbReference type="NCBI Taxonomy" id="40686"/>
    <lineage>
        <taxon>Eukaryota</taxon>
        <taxon>Viridiplantae</taxon>
        <taxon>Streptophyta</taxon>
        <taxon>Embryophyta</taxon>
        <taxon>Tracheophyta</taxon>
        <taxon>Spermatophyta</taxon>
        <taxon>Magnoliopsida</taxon>
        <taxon>eudicotyledons</taxon>
        <taxon>Gunneridae</taxon>
        <taxon>Pentapetalae</taxon>
        <taxon>rosids</taxon>
        <taxon>fabids</taxon>
        <taxon>Malpighiales</taxon>
        <taxon>Salicaceae</taxon>
        <taxon>Saliceae</taxon>
        <taxon>Salix</taxon>
    </lineage>
</organism>
<accession>A0A6N2KIP9</accession>
<proteinExistence type="predicted"/>